<reference evidence="3 4" key="1">
    <citation type="submission" date="2020-08" db="EMBL/GenBank/DDBJ databases">
        <title>Genomic Encyclopedia of Type Strains, Phase III (KMG-III): the genomes of soil and plant-associated and newly described type strains.</title>
        <authorList>
            <person name="Whitman W."/>
        </authorList>
    </citation>
    <scope>NUCLEOTIDE SEQUENCE [LARGE SCALE GENOMIC DNA]</scope>
    <source>
        <strain evidence="3 4">CECT 3259</strain>
    </source>
</reference>
<keyword evidence="1" id="KW-0963">Cytoplasm</keyword>
<evidence type="ECO:0000256" key="1">
    <source>
        <dbReference type="ARBA" id="ARBA00022490"/>
    </source>
</evidence>
<dbReference type="InterPro" id="IPR023200">
    <property type="entry name" value="RMF_sf"/>
</dbReference>
<accession>A0A7W8F2Q9</accession>
<dbReference type="NCBIfam" id="NF041886">
    <property type="entry name" value="Rmf_CrpP_fam"/>
    <property type="match status" value="1"/>
</dbReference>
<proteinExistence type="predicted"/>
<gene>
    <name evidence="3" type="ORF">FHS36_002523</name>
</gene>
<dbReference type="EMBL" id="JACHJF010000006">
    <property type="protein sequence ID" value="MBB5119090.1"/>
    <property type="molecule type" value="Genomic_DNA"/>
</dbReference>
<name>A0A7W8F2Q9_STREU</name>
<dbReference type="InterPro" id="IPR007040">
    <property type="entry name" value="Ribosome_modulation_factor"/>
</dbReference>
<dbReference type="Pfam" id="PF04957">
    <property type="entry name" value="RMF"/>
    <property type="match status" value="1"/>
</dbReference>
<protein>
    <submittedName>
        <fullName evidence="3">Ribosome modulation factor</fullName>
    </submittedName>
</protein>
<evidence type="ECO:0000313" key="3">
    <source>
        <dbReference type="EMBL" id="MBB5119090.1"/>
    </source>
</evidence>
<dbReference type="RefSeq" id="WP_170127709.1">
    <property type="nucleotide sequence ID" value="NZ_JACHJF010000006.1"/>
</dbReference>
<dbReference type="AlphaFoldDB" id="A0A7W8F2Q9"/>
<dbReference type="Proteomes" id="UP000528608">
    <property type="component" value="Unassembled WGS sequence"/>
</dbReference>
<organism evidence="3 4">
    <name type="scientific">Streptomyces eurocidicus</name>
    <name type="common">Streptoverticillium eurocidicus</name>
    <dbReference type="NCBI Taxonomy" id="66423"/>
    <lineage>
        <taxon>Bacteria</taxon>
        <taxon>Bacillati</taxon>
        <taxon>Actinomycetota</taxon>
        <taxon>Actinomycetes</taxon>
        <taxon>Kitasatosporales</taxon>
        <taxon>Streptomycetaceae</taxon>
        <taxon>Streptomyces</taxon>
    </lineage>
</organism>
<dbReference type="Gene3D" id="1.10.10.620">
    <property type="entry name" value="ribosome modulation factor like domain"/>
    <property type="match status" value="1"/>
</dbReference>
<dbReference type="GO" id="GO:0006417">
    <property type="term" value="P:regulation of translation"/>
    <property type="evidence" value="ECO:0007669"/>
    <property type="project" value="UniProtKB-KW"/>
</dbReference>
<sequence length="56" mass="5905">MATRADLVVALKEGRLAFELGERLEDCPYGAGNPLRAAWLRGFAAAREESRAGGGG</sequence>
<comment type="caution">
    <text evidence="3">The sequence shown here is derived from an EMBL/GenBank/DDBJ whole genome shotgun (WGS) entry which is preliminary data.</text>
</comment>
<keyword evidence="2" id="KW-0810">Translation regulation</keyword>
<evidence type="ECO:0000313" key="4">
    <source>
        <dbReference type="Proteomes" id="UP000528608"/>
    </source>
</evidence>
<evidence type="ECO:0000256" key="2">
    <source>
        <dbReference type="ARBA" id="ARBA00022845"/>
    </source>
</evidence>